<name>A0ABU2NFT2_9PSEU</name>
<comment type="caution">
    <text evidence="7">The sequence shown here is derived from an EMBL/GenBank/DDBJ whole genome shotgun (WGS) entry which is preliminary data.</text>
</comment>
<dbReference type="InterPro" id="IPR016169">
    <property type="entry name" value="FAD-bd_PCMH_sub2"/>
</dbReference>
<evidence type="ECO:0000256" key="3">
    <source>
        <dbReference type="ARBA" id="ARBA00022630"/>
    </source>
</evidence>
<dbReference type="InterPro" id="IPR006094">
    <property type="entry name" value="Oxid_FAD_bind_N"/>
</dbReference>
<dbReference type="InterPro" id="IPR016167">
    <property type="entry name" value="FAD-bd_PCMH_sub1"/>
</dbReference>
<dbReference type="PANTHER" id="PTHR42973:SF39">
    <property type="entry name" value="FAD-BINDING PCMH-TYPE DOMAIN-CONTAINING PROTEIN"/>
    <property type="match status" value="1"/>
</dbReference>
<dbReference type="Proteomes" id="UP001183202">
    <property type="component" value="Unassembled WGS sequence"/>
</dbReference>
<dbReference type="PROSITE" id="PS51387">
    <property type="entry name" value="FAD_PCMH"/>
    <property type="match status" value="1"/>
</dbReference>
<evidence type="ECO:0000256" key="5">
    <source>
        <dbReference type="ARBA" id="ARBA00023002"/>
    </source>
</evidence>
<dbReference type="Gene3D" id="3.30.465.10">
    <property type="match status" value="1"/>
</dbReference>
<dbReference type="Pfam" id="PF08031">
    <property type="entry name" value="BBE"/>
    <property type="match status" value="1"/>
</dbReference>
<dbReference type="InterPro" id="IPR012951">
    <property type="entry name" value="BBE"/>
</dbReference>
<evidence type="ECO:0000256" key="2">
    <source>
        <dbReference type="ARBA" id="ARBA00005466"/>
    </source>
</evidence>
<evidence type="ECO:0000313" key="8">
    <source>
        <dbReference type="Proteomes" id="UP001183202"/>
    </source>
</evidence>
<dbReference type="EMBL" id="JAVREJ010000022">
    <property type="protein sequence ID" value="MDT0352820.1"/>
    <property type="molecule type" value="Genomic_DNA"/>
</dbReference>
<feature type="domain" description="FAD-binding PCMH-type" evidence="6">
    <location>
        <begin position="39"/>
        <end position="209"/>
    </location>
</feature>
<comment type="cofactor">
    <cofactor evidence="1">
        <name>FAD</name>
        <dbReference type="ChEBI" id="CHEBI:57692"/>
    </cofactor>
</comment>
<gene>
    <name evidence="7" type="ORF">RM445_25180</name>
</gene>
<proteinExistence type="inferred from homology"/>
<keyword evidence="4" id="KW-0274">FAD</keyword>
<dbReference type="Gene3D" id="3.30.43.10">
    <property type="entry name" value="Uridine Diphospho-n-acetylenolpyruvylglucosamine Reductase, domain 2"/>
    <property type="match status" value="1"/>
</dbReference>
<protein>
    <submittedName>
        <fullName evidence="7">FAD-binding oxidoreductase</fullName>
    </submittedName>
</protein>
<keyword evidence="5" id="KW-0560">Oxidoreductase</keyword>
<dbReference type="Pfam" id="PF01565">
    <property type="entry name" value="FAD_binding_4"/>
    <property type="match status" value="1"/>
</dbReference>
<evidence type="ECO:0000256" key="4">
    <source>
        <dbReference type="ARBA" id="ARBA00022827"/>
    </source>
</evidence>
<evidence type="ECO:0000256" key="1">
    <source>
        <dbReference type="ARBA" id="ARBA00001974"/>
    </source>
</evidence>
<dbReference type="InterPro" id="IPR050416">
    <property type="entry name" value="FAD-linked_Oxidoreductase"/>
</dbReference>
<dbReference type="SUPFAM" id="SSF56176">
    <property type="entry name" value="FAD-binding/transporter-associated domain-like"/>
    <property type="match status" value="1"/>
</dbReference>
<dbReference type="InterPro" id="IPR016166">
    <property type="entry name" value="FAD-bd_PCMH"/>
</dbReference>
<keyword evidence="3" id="KW-0285">Flavoprotein</keyword>
<dbReference type="InterPro" id="IPR036318">
    <property type="entry name" value="FAD-bd_PCMH-like_sf"/>
</dbReference>
<reference evidence="8" key="1">
    <citation type="submission" date="2023-07" db="EMBL/GenBank/DDBJ databases">
        <title>30 novel species of actinomycetes from the DSMZ collection.</title>
        <authorList>
            <person name="Nouioui I."/>
        </authorList>
    </citation>
    <scope>NUCLEOTIDE SEQUENCE [LARGE SCALE GENOMIC DNA]</scope>
    <source>
        <strain evidence="8">DSM 45834</strain>
    </source>
</reference>
<dbReference type="PANTHER" id="PTHR42973">
    <property type="entry name" value="BINDING OXIDOREDUCTASE, PUTATIVE (AFU_ORTHOLOGUE AFUA_1G17690)-RELATED"/>
    <property type="match status" value="1"/>
</dbReference>
<dbReference type="RefSeq" id="WP_311559327.1">
    <property type="nucleotide sequence ID" value="NZ_JAVREJ010000022.1"/>
</dbReference>
<evidence type="ECO:0000313" key="7">
    <source>
        <dbReference type="EMBL" id="MDT0352820.1"/>
    </source>
</evidence>
<evidence type="ECO:0000259" key="6">
    <source>
        <dbReference type="PROSITE" id="PS51387"/>
    </source>
</evidence>
<organism evidence="7 8">
    <name type="scientific">Pseudonocardia charpentierae</name>
    <dbReference type="NCBI Taxonomy" id="3075545"/>
    <lineage>
        <taxon>Bacteria</taxon>
        <taxon>Bacillati</taxon>
        <taxon>Actinomycetota</taxon>
        <taxon>Actinomycetes</taxon>
        <taxon>Pseudonocardiales</taxon>
        <taxon>Pseudonocardiaceae</taxon>
        <taxon>Pseudonocardia</taxon>
    </lineage>
</organism>
<accession>A0ABU2NFT2</accession>
<dbReference type="Gene3D" id="3.40.462.20">
    <property type="match status" value="1"/>
</dbReference>
<comment type="similarity">
    <text evidence="2">Belongs to the oxygen-dependent FAD-linked oxidoreductase family.</text>
</comment>
<keyword evidence="8" id="KW-1185">Reference proteome</keyword>
<sequence length="464" mass="49246">MTTMGNGDLRALQGAMAGAVLEPGNAGFDEARSLWNGEFDFRPAVIARCESRDDVVAAVKFGRASGLETTIRGGGHSLSGASACDGGLMINLSRMNSVAVDPQRRRAVARGGATWGEVDAATQAHGLAVTGGIISHTGVGGLTLGGGMGWLVNRHGLSIDNLESAEVVLADGRTVRASADEHPDLFWALRGGGGNFGVVTSFEYRLHPVGPEVHFGLFFWEIERGVEALSACRRLIPALPADSGALIAGALTGEAEPFPVEHRGRTGHALLVAGFGSAEQHAAAIAPFREACPPLFEVVTPIPYTALQHLLDDTSPWGIHDYDKSLAVADLTDDVIGVLTERATAKASPMSFMPIFPLQGAFAAVGDDDTAFSLRRTPQYLVDVVALSPDPAVCATDRTWARSIWDTLRPLADNPGGYINFFSEQDDDRVRAGFGPKKYDRLVQVKVTYDPGNLFHHNANIKPG</sequence>